<dbReference type="GO" id="GO:0003779">
    <property type="term" value="F:actin binding"/>
    <property type="evidence" value="ECO:0007669"/>
    <property type="project" value="UniProtKB-KW"/>
</dbReference>
<dbReference type="EMBL" id="OE181567">
    <property type="protein sequence ID" value="CAD7573369.1"/>
    <property type="molecule type" value="Genomic_DNA"/>
</dbReference>
<evidence type="ECO:0000256" key="1">
    <source>
        <dbReference type="ARBA" id="ARBA00022737"/>
    </source>
</evidence>
<reference evidence="5" key="1">
    <citation type="submission" date="2020-11" db="EMBL/GenBank/DDBJ databases">
        <authorList>
            <person name="Tran Van P."/>
        </authorList>
    </citation>
    <scope>NUCLEOTIDE SEQUENCE</scope>
</reference>
<dbReference type="SUPFAM" id="SSF47576">
    <property type="entry name" value="Calponin-homology domain, CH-domain"/>
    <property type="match status" value="1"/>
</dbReference>
<protein>
    <submittedName>
        <fullName evidence="5">(California timema) hypothetical protein</fullName>
    </submittedName>
</protein>
<dbReference type="SUPFAM" id="SSF46966">
    <property type="entry name" value="Spectrin repeat"/>
    <property type="match status" value="1"/>
</dbReference>
<feature type="domain" description="Calponin-homology (CH)" evidence="4">
    <location>
        <begin position="86"/>
        <end position="245"/>
    </location>
</feature>
<dbReference type="PANTHER" id="PTHR11915">
    <property type="entry name" value="SPECTRIN/FILAMIN RELATED CYTOSKELETAL PROTEIN"/>
    <property type="match status" value="1"/>
</dbReference>
<evidence type="ECO:0000313" key="5">
    <source>
        <dbReference type="EMBL" id="CAD7573369.1"/>
    </source>
</evidence>
<dbReference type="CDD" id="cd21187">
    <property type="entry name" value="CH_DMD-like_rpt2"/>
    <property type="match status" value="1"/>
</dbReference>
<sequence length="664" mass="73603">MYDEREDVQKKTFAKWINSQLLKFSLGMAHQGKGLIGIAHQGKGLIGMAHQGKGLIGIAHQGKGLIGMTHQGKGSIGIAHQGKGSMGIAHQGKGSIGMAHQAEGCSHPPVSDLFVDLQDGNRLLALLEVLTGKQYVGTPRLLARARTCDHYVQSSSDLFDAFYVLFSTSSKFKTFLVNSRSSSSVLVKKREKGRMRVHHLNNVNKALQILEQNNVKLVNISNNDIVDGNPKLTLGLVWSIILHWQVRDHTSQAGGALPGLRPSRQGGPHKGLESTIMRRSKVHYHLKDLMSDLQQTNLEKTLLAWCRQNTKDYPGVDVKNFTTSWSDGLAFNALVHHWQPQMFDFMNVSRKHPNARLEHAFRVAQEHLGIERLLDPEDVNTSVPDKKSVMMYVMCLFQSLPHSEMDLGNLDMSVHSDTSSVSSPMAEVGTEFSEIDSRSRAGLEAIFIRSVPAFVRRENGKLFRKKPTLGTRDRDSNLYLPVIGGLFYCESDTSDPATIKGGTLSVPVSRPISLATNVSVELGGYQVALEEVLTWLLEAEDKLSNSMDVEGSLEIVKEQFHYHEEKPPPVHLTEIRTSISPSPAVELNTTSALANYATEVGVKGFLLELAGHQEGVGAVLEEGARMLSEEGLSRDEEDEVRVQMRLLNSRWESLRVKSMERQNK</sequence>
<dbReference type="PROSITE" id="PS50021">
    <property type="entry name" value="CH"/>
    <property type="match status" value="2"/>
</dbReference>
<feature type="domain" description="Calponin-homology (CH)" evidence="4">
    <location>
        <begin position="296"/>
        <end position="401"/>
    </location>
</feature>
<dbReference type="AlphaFoldDB" id="A0A7R9P867"/>
<evidence type="ECO:0000256" key="2">
    <source>
        <dbReference type="ARBA" id="ARBA00023203"/>
    </source>
</evidence>
<keyword evidence="2" id="KW-0009">Actin-binding</keyword>
<accession>A0A7R9P867</accession>
<evidence type="ECO:0000256" key="3">
    <source>
        <dbReference type="SAM" id="MobiDB-lite"/>
    </source>
</evidence>
<dbReference type="SMART" id="SM00033">
    <property type="entry name" value="CH"/>
    <property type="match status" value="2"/>
</dbReference>
<dbReference type="InterPro" id="IPR001589">
    <property type="entry name" value="Actinin_actin-bd_CS"/>
</dbReference>
<name>A0A7R9P867_TIMCA</name>
<keyword evidence="1" id="KW-0677">Repeat</keyword>
<dbReference type="InterPro" id="IPR036872">
    <property type="entry name" value="CH_dom_sf"/>
</dbReference>
<dbReference type="InterPro" id="IPR001715">
    <property type="entry name" value="CH_dom"/>
</dbReference>
<dbReference type="PROSITE" id="PS00020">
    <property type="entry name" value="ACTININ_2"/>
    <property type="match status" value="1"/>
</dbReference>
<dbReference type="Gene3D" id="1.10.418.10">
    <property type="entry name" value="Calponin-like domain"/>
    <property type="match status" value="2"/>
</dbReference>
<proteinExistence type="predicted"/>
<dbReference type="Gene3D" id="1.20.58.60">
    <property type="match status" value="1"/>
</dbReference>
<gene>
    <name evidence="5" type="ORF">TCMB3V08_LOCUS6007</name>
</gene>
<feature type="region of interest" description="Disordered" evidence="3">
    <location>
        <begin position="253"/>
        <end position="272"/>
    </location>
</feature>
<evidence type="ECO:0000259" key="4">
    <source>
        <dbReference type="PROSITE" id="PS50021"/>
    </source>
</evidence>
<dbReference type="FunFam" id="1.10.418.10:FF:000032">
    <property type="entry name" value="utrophin isoform X1"/>
    <property type="match status" value="1"/>
</dbReference>
<organism evidence="5">
    <name type="scientific">Timema californicum</name>
    <name type="common">California timema</name>
    <name type="synonym">Walking stick</name>
    <dbReference type="NCBI Taxonomy" id="61474"/>
    <lineage>
        <taxon>Eukaryota</taxon>
        <taxon>Metazoa</taxon>
        <taxon>Ecdysozoa</taxon>
        <taxon>Arthropoda</taxon>
        <taxon>Hexapoda</taxon>
        <taxon>Insecta</taxon>
        <taxon>Pterygota</taxon>
        <taxon>Neoptera</taxon>
        <taxon>Polyneoptera</taxon>
        <taxon>Phasmatodea</taxon>
        <taxon>Timematodea</taxon>
        <taxon>Timematoidea</taxon>
        <taxon>Timematidae</taxon>
        <taxon>Timema</taxon>
    </lineage>
</organism>
<dbReference type="Pfam" id="PF00307">
    <property type="entry name" value="CH"/>
    <property type="match status" value="2"/>
</dbReference>